<name>A0A9N9XEQ7_DIABA</name>
<reference evidence="6" key="1">
    <citation type="submission" date="2022-01" db="EMBL/GenBank/DDBJ databases">
        <authorList>
            <person name="King R."/>
        </authorList>
    </citation>
    <scope>NUCLEOTIDE SEQUENCE</scope>
</reference>
<evidence type="ECO:0000256" key="2">
    <source>
        <dbReference type="ARBA" id="ARBA00073306"/>
    </source>
</evidence>
<gene>
    <name evidence="6" type="ORF">DIABBA_LOCUS11552</name>
</gene>
<dbReference type="InterPro" id="IPR006139">
    <property type="entry name" value="D-isomer_2_OHA_DH_cat_dom"/>
</dbReference>
<dbReference type="AlphaFoldDB" id="A0A9N9XEQ7"/>
<dbReference type="EMBL" id="OU898283">
    <property type="protein sequence ID" value="CAG9838705.1"/>
    <property type="molecule type" value="Genomic_DNA"/>
</dbReference>
<dbReference type="OrthoDB" id="298012at2759"/>
<keyword evidence="1 3" id="KW-0560">Oxidoreductase</keyword>
<evidence type="ECO:0000259" key="4">
    <source>
        <dbReference type="Pfam" id="PF00389"/>
    </source>
</evidence>
<dbReference type="PANTHER" id="PTHR10996:SF119">
    <property type="entry name" value="FI03731P-RELATED"/>
    <property type="match status" value="1"/>
</dbReference>
<dbReference type="Proteomes" id="UP001153709">
    <property type="component" value="Chromosome 8"/>
</dbReference>
<sequence length="352" mass="38698">MTLVRMDVLRIGLQLFFIISFSSVLGKARQNKMNNFKVLVTNPTVPDSGITLLNDNGCNVIQLQTESRENILKNARGVDALFWASGVKLDSEVLDAAGPQLKAIGLMSAGYNHVDVAELRKRGIRMGNTPKVLNDAVADIAILLTLAASRRLHEARLSIENNKWITNDFAWMCGQDITNSTVGIIGFGQIGQTVARRLKGFDIQQLLYTGHKEKKEGIELGAKFVSLNTLLEDSDFVIVIVPLTTETHHMCNEEFFSKMKKTAVFINISRGEVVDQPALINALKRHTIFAAGLDVMTPEPLPSNHELLTLPNVVLMPHLGSATNETRQSMSTLTAQNILRGLAGEEMLTPVV</sequence>
<evidence type="ECO:0000256" key="1">
    <source>
        <dbReference type="ARBA" id="ARBA00023002"/>
    </source>
</evidence>
<dbReference type="GO" id="GO:0051287">
    <property type="term" value="F:NAD binding"/>
    <property type="evidence" value="ECO:0007669"/>
    <property type="project" value="InterPro"/>
</dbReference>
<dbReference type="Gene3D" id="3.40.50.720">
    <property type="entry name" value="NAD(P)-binding Rossmann-like Domain"/>
    <property type="match status" value="2"/>
</dbReference>
<dbReference type="InterPro" id="IPR029753">
    <property type="entry name" value="D-isomer_DH_CS"/>
</dbReference>
<comment type="similarity">
    <text evidence="3">Belongs to the D-isomer specific 2-hydroxyacid dehydrogenase family.</text>
</comment>
<dbReference type="Pfam" id="PF00389">
    <property type="entry name" value="2-Hacid_dh"/>
    <property type="match status" value="1"/>
</dbReference>
<dbReference type="PROSITE" id="PS00671">
    <property type="entry name" value="D_2_HYDROXYACID_DH_3"/>
    <property type="match status" value="1"/>
</dbReference>
<dbReference type="InterPro" id="IPR006140">
    <property type="entry name" value="D-isomer_DH_NAD-bd"/>
</dbReference>
<dbReference type="InterPro" id="IPR036291">
    <property type="entry name" value="NAD(P)-bd_dom_sf"/>
</dbReference>
<proteinExistence type="inferred from homology"/>
<feature type="domain" description="D-isomer specific 2-hydroxyacid dehydrogenase NAD-binding" evidence="5">
    <location>
        <begin position="144"/>
        <end position="320"/>
    </location>
</feature>
<dbReference type="GO" id="GO:0030267">
    <property type="term" value="F:glyoxylate reductase (NADPH) activity"/>
    <property type="evidence" value="ECO:0007669"/>
    <property type="project" value="TreeGrafter"/>
</dbReference>
<dbReference type="SUPFAM" id="SSF51735">
    <property type="entry name" value="NAD(P)-binding Rossmann-fold domains"/>
    <property type="match status" value="1"/>
</dbReference>
<protein>
    <recommendedName>
        <fullName evidence="2">Glyoxylate reductase/hydroxypyruvate reductase</fullName>
    </recommendedName>
</protein>
<keyword evidence="7" id="KW-1185">Reference proteome</keyword>
<dbReference type="GO" id="GO:0008465">
    <property type="term" value="F:hydroxypyruvate reductase (NADH) activity"/>
    <property type="evidence" value="ECO:0007669"/>
    <property type="project" value="TreeGrafter"/>
</dbReference>
<dbReference type="Pfam" id="PF02826">
    <property type="entry name" value="2-Hacid_dh_C"/>
    <property type="match status" value="1"/>
</dbReference>
<dbReference type="PROSITE" id="PS00670">
    <property type="entry name" value="D_2_HYDROXYACID_DH_2"/>
    <property type="match status" value="1"/>
</dbReference>
<feature type="domain" description="D-isomer specific 2-hydroxyacid dehydrogenase catalytic" evidence="4">
    <location>
        <begin position="38"/>
        <end position="351"/>
    </location>
</feature>
<evidence type="ECO:0000313" key="7">
    <source>
        <dbReference type="Proteomes" id="UP001153709"/>
    </source>
</evidence>
<organism evidence="6 7">
    <name type="scientific">Diabrotica balteata</name>
    <name type="common">Banded cucumber beetle</name>
    <dbReference type="NCBI Taxonomy" id="107213"/>
    <lineage>
        <taxon>Eukaryota</taxon>
        <taxon>Metazoa</taxon>
        <taxon>Ecdysozoa</taxon>
        <taxon>Arthropoda</taxon>
        <taxon>Hexapoda</taxon>
        <taxon>Insecta</taxon>
        <taxon>Pterygota</taxon>
        <taxon>Neoptera</taxon>
        <taxon>Endopterygota</taxon>
        <taxon>Coleoptera</taxon>
        <taxon>Polyphaga</taxon>
        <taxon>Cucujiformia</taxon>
        <taxon>Chrysomeloidea</taxon>
        <taxon>Chrysomelidae</taxon>
        <taxon>Galerucinae</taxon>
        <taxon>Diabroticina</taxon>
        <taxon>Diabroticites</taxon>
        <taxon>Diabrotica</taxon>
    </lineage>
</organism>
<dbReference type="CDD" id="cd05301">
    <property type="entry name" value="GDH"/>
    <property type="match status" value="1"/>
</dbReference>
<dbReference type="GO" id="GO:0005829">
    <property type="term" value="C:cytosol"/>
    <property type="evidence" value="ECO:0007669"/>
    <property type="project" value="TreeGrafter"/>
</dbReference>
<accession>A0A9N9XEQ7</accession>
<dbReference type="InterPro" id="IPR050223">
    <property type="entry name" value="D-isomer_2-hydroxyacid_DH"/>
</dbReference>
<dbReference type="SUPFAM" id="SSF52283">
    <property type="entry name" value="Formate/glycerate dehydrogenase catalytic domain-like"/>
    <property type="match status" value="1"/>
</dbReference>
<dbReference type="FunFam" id="3.40.50.720:FF:000026">
    <property type="entry name" value="Glyoxylate/hydroxypyruvate reductase B"/>
    <property type="match status" value="1"/>
</dbReference>
<evidence type="ECO:0000313" key="6">
    <source>
        <dbReference type="EMBL" id="CAG9838705.1"/>
    </source>
</evidence>
<evidence type="ECO:0000256" key="3">
    <source>
        <dbReference type="RuleBase" id="RU003719"/>
    </source>
</evidence>
<evidence type="ECO:0000259" key="5">
    <source>
        <dbReference type="Pfam" id="PF02826"/>
    </source>
</evidence>
<dbReference type="PANTHER" id="PTHR10996">
    <property type="entry name" value="2-HYDROXYACID DEHYDROGENASE-RELATED"/>
    <property type="match status" value="1"/>
</dbReference>